<reference evidence="1" key="1">
    <citation type="journal article" date="2020" name="Nature">
        <title>Giant virus diversity and host interactions through global metagenomics.</title>
        <authorList>
            <person name="Schulz F."/>
            <person name="Roux S."/>
            <person name="Paez-Espino D."/>
            <person name="Jungbluth S."/>
            <person name="Walsh D.A."/>
            <person name="Denef V.J."/>
            <person name="McMahon K.D."/>
            <person name="Konstantinidis K.T."/>
            <person name="Eloe-Fadrosh E.A."/>
            <person name="Kyrpides N.C."/>
            <person name="Woyke T."/>
        </authorList>
    </citation>
    <scope>NUCLEOTIDE SEQUENCE</scope>
    <source>
        <strain evidence="1">GVMAG-M-3300027206-1</strain>
    </source>
</reference>
<dbReference type="AlphaFoldDB" id="A0A6C0JFI2"/>
<protein>
    <submittedName>
        <fullName evidence="1">Uncharacterized protein</fullName>
    </submittedName>
</protein>
<sequence length="43" mass="4941">MDINSIVDILFVINAFFIGTKNMNHVHAQFAAKIYFLIHGKFT</sequence>
<accession>A0A6C0JFI2</accession>
<dbReference type="EMBL" id="MN740384">
    <property type="protein sequence ID" value="QHU03610.1"/>
    <property type="molecule type" value="Genomic_DNA"/>
</dbReference>
<evidence type="ECO:0000313" key="1">
    <source>
        <dbReference type="EMBL" id="QHU03610.1"/>
    </source>
</evidence>
<proteinExistence type="predicted"/>
<name>A0A6C0JFI2_9ZZZZ</name>
<organism evidence="1">
    <name type="scientific">viral metagenome</name>
    <dbReference type="NCBI Taxonomy" id="1070528"/>
    <lineage>
        <taxon>unclassified sequences</taxon>
        <taxon>metagenomes</taxon>
        <taxon>organismal metagenomes</taxon>
    </lineage>
</organism>